<dbReference type="InterPro" id="IPR003594">
    <property type="entry name" value="HATPase_dom"/>
</dbReference>
<evidence type="ECO:0000259" key="2">
    <source>
        <dbReference type="Pfam" id="PF13581"/>
    </source>
</evidence>
<dbReference type="SUPFAM" id="SSF55874">
    <property type="entry name" value="ATPase domain of HSP90 chaperone/DNA topoisomerase II/histidine kinase"/>
    <property type="match status" value="1"/>
</dbReference>
<keyword evidence="1" id="KW-0723">Serine/threonine-protein kinase</keyword>
<dbReference type="Pfam" id="PF13581">
    <property type="entry name" value="HATPase_c_2"/>
    <property type="match status" value="1"/>
</dbReference>
<sequence length="162" mass="17737">MIYLPTLTERQELGVIQLGRNDRAPHLAREAVTAWTGTTHPAREILILVASELVTNAVKHAALDIDPSGNLDWVKLELSQGPEFLRLVVTDPGSASSTPSCIPMQAPNLYAEQGRGLAIVENLSRGRWGSHRLPASGHRVVWCYLDLSPTPAQLEELFRPSA</sequence>
<evidence type="ECO:0000313" key="3">
    <source>
        <dbReference type="EMBL" id="MFC4011328.1"/>
    </source>
</evidence>
<dbReference type="PANTHER" id="PTHR35526:SF3">
    <property type="entry name" value="ANTI-SIGMA-F FACTOR RSBW"/>
    <property type="match status" value="1"/>
</dbReference>
<keyword evidence="3" id="KW-0547">Nucleotide-binding</keyword>
<dbReference type="RefSeq" id="WP_379531280.1">
    <property type="nucleotide sequence ID" value="NZ_JBHSBI010000015.1"/>
</dbReference>
<dbReference type="Gene3D" id="3.30.565.10">
    <property type="entry name" value="Histidine kinase-like ATPase, C-terminal domain"/>
    <property type="match status" value="1"/>
</dbReference>
<comment type="caution">
    <text evidence="3">The sequence shown here is derived from an EMBL/GenBank/DDBJ whole genome shotgun (WGS) entry which is preliminary data.</text>
</comment>
<dbReference type="Proteomes" id="UP001595851">
    <property type="component" value="Unassembled WGS sequence"/>
</dbReference>
<reference evidence="4" key="1">
    <citation type="journal article" date="2019" name="Int. J. Syst. Evol. Microbiol.">
        <title>The Global Catalogue of Microorganisms (GCM) 10K type strain sequencing project: providing services to taxonomists for standard genome sequencing and annotation.</title>
        <authorList>
            <consortium name="The Broad Institute Genomics Platform"/>
            <consortium name="The Broad Institute Genome Sequencing Center for Infectious Disease"/>
            <person name="Wu L."/>
            <person name="Ma J."/>
        </authorList>
    </citation>
    <scope>NUCLEOTIDE SEQUENCE [LARGE SCALE GENOMIC DNA]</scope>
    <source>
        <strain evidence="4">TBRC 1276</strain>
    </source>
</reference>
<keyword evidence="1" id="KW-0808">Transferase</keyword>
<name>A0ABV8GBF1_9ACTN</name>
<feature type="domain" description="Histidine kinase/HSP90-like ATPase" evidence="2">
    <location>
        <begin position="27"/>
        <end position="124"/>
    </location>
</feature>
<keyword evidence="4" id="KW-1185">Reference proteome</keyword>
<accession>A0ABV8GBF1</accession>
<keyword evidence="3" id="KW-0067">ATP-binding</keyword>
<dbReference type="PANTHER" id="PTHR35526">
    <property type="entry name" value="ANTI-SIGMA-F FACTOR RSBW-RELATED"/>
    <property type="match status" value="1"/>
</dbReference>
<organism evidence="3 4">
    <name type="scientific">Nonomuraea purpurea</name>
    <dbReference type="NCBI Taxonomy" id="1849276"/>
    <lineage>
        <taxon>Bacteria</taxon>
        <taxon>Bacillati</taxon>
        <taxon>Actinomycetota</taxon>
        <taxon>Actinomycetes</taxon>
        <taxon>Streptosporangiales</taxon>
        <taxon>Streptosporangiaceae</taxon>
        <taxon>Nonomuraea</taxon>
    </lineage>
</organism>
<dbReference type="EMBL" id="JBHSBI010000015">
    <property type="protein sequence ID" value="MFC4011328.1"/>
    <property type="molecule type" value="Genomic_DNA"/>
</dbReference>
<proteinExistence type="predicted"/>
<protein>
    <submittedName>
        <fullName evidence="3">ATP-binding protein</fullName>
    </submittedName>
</protein>
<evidence type="ECO:0000313" key="4">
    <source>
        <dbReference type="Proteomes" id="UP001595851"/>
    </source>
</evidence>
<dbReference type="GO" id="GO:0005524">
    <property type="term" value="F:ATP binding"/>
    <property type="evidence" value="ECO:0007669"/>
    <property type="project" value="UniProtKB-KW"/>
</dbReference>
<dbReference type="CDD" id="cd16936">
    <property type="entry name" value="HATPase_RsbW-like"/>
    <property type="match status" value="1"/>
</dbReference>
<dbReference type="InterPro" id="IPR036890">
    <property type="entry name" value="HATPase_C_sf"/>
</dbReference>
<keyword evidence="1" id="KW-0418">Kinase</keyword>
<dbReference type="InterPro" id="IPR050267">
    <property type="entry name" value="Anti-sigma-factor_SerPK"/>
</dbReference>
<gene>
    <name evidence="3" type="ORF">ACFOY2_29155</name>
</gene>
<evidence type="ECO:0000256" key="1">
    <source>
        <dbReference type="ARBA" id="ARBA00022527"/>
    </source>
</evidence>